<keyword evidence="2" id="KW-1185">Reference proteome</keyword>
<dbReference type="AlphaFoldDB" id="A0A2T1DWD2"/>
<sequence>MFRKLQELLLRSIFSGSPLPGAQQPTRFPDLAFLERQPYIAVLDDQLALPFPVEDMPKPVKVLSYDDILREAGSGVSIAFVSFHPPKWENECVALNMEVRLASDMRNGETLGLGGIQVQFHKVSGKWVVAEEASYFAT</sequence>
<dbReference type="EMBL" id="PVWK01000141">
    <property type="protein sequence ID" value="PSB24694.1"/>
    <property type="molecule type" value="Genomic_DNA"/>
</dbReference>
<accession>A0A2T1DWD2</accession>
<proteinExistence type="predicted"/>
<evidence type="ECO:0000313" key="2">
    <source>
        <dbReference type="Proteomes" id="UP000239576"/>
    </source>
</evidence>
<organism evidence="1 2">
    <name type="scientific">Stenomitos frigidus ULC18</name>
    <dbReference type="NCBI Taxonomy" id="2107698"/>
    <lineage>
        <taxon>Bacteria</taxon>
        <taxon>Bacillati</taxon>
        <taxon>Cyanobacteriota</taxon>
        <taxon>Cyanophyceae</taxon>
        <taxon>Leptolyngbyales</taxon>
        <taxon>Leptolyngbyaceae</taxon>
        <taxon>Stenomitos</taxon>
    </lineage>
</organism>
<evidence type="ECO:0000313" key="1">
    <source>
        <dbReference type="EMBL" id="PSB24694.1"/>
    </source>
</evidence>
<dbReference type="Proteomes" id="UP000239576">
    <property type="component" value="Unassembled WGS sequence"/>
</dbReference>
<gene>
    <name evidence="1" type="ORF">C7B82_26060</name>
</gene>
<name>A0A2T1DWD2_9CYAN</name>
<reference evidence="2" key="1">
    <citation type="submission" date="2018-02" db="EMBL/GenBank/DDBJ databases">
        <authorList>
            <person name="Moore K."/>
            <person name="Momper L."/>
        </authorList>
    </citation>
    <scope>NUCLEOTIDE SEQUENCE [LARGE SCALE GENOMIC DNA]</scope>
    <source>
        <strain evidence="2">ULC18</strain>
    </source>
</reference>
<comment type="caution">
    <text evidence="1">The sequence shown here is derived from an EMBL/GenBank/DDBJ whole genome shotgun (WGS) entry which is preliminary data.</text>
</comment>
<reference evidence="1 2" key="2">
    <citation type="submission" date="2018-03" db="EMBL/GenBank/DDBJ databases">
        <title>The ancient ancestry and fast evolution of plastids.</title>
        <authorList>
            <person name="Moore K.R."/>
            <person name="Magnabosco C."/>
            <person name="Momper L."/>
            <person name="Gold D.A."/>
            <person name="Bosak T."/>
            <person name="Fournier G.P."/>
        </authorList>
    </citation>
    <scope>NUCLEOTIDE SEQUENCE [LARGE SCALE GENOMIC DNA]</scope>
    <source>
        <strain evidence="1 2">ULC18</strain>
    </source>
</reference>
<protein>
    <submittedName>
        <fullName evidence="1">Uncharacterized protein</fullName>
    </submittedName>
</protein>